<dbReference type="InterPro" id="IPR004564">
    <property type="entry name" value="OM_lipoprot_carrier_LolA-like"/>
</dbReference>
<dbReference type="InterPro" id="IPR029046">
    <property type="entry name" value="LolA/LolB/LppX"/>
</dbReference>
<feature type="chain" id="PRO_5004771734" evidence="2">
    <location>
        <begin position="22"/>
        <end position="201"/>
    </location>
</feature>
<keyword evidence="4" id="KW-1185">Reference proteome</keyword>
<gene>
    <name evidence="3" type="ORF">W822_06085</name>
</gene>
<evidence type="ECO:0000256" key="2">
    <source>
        <dbReference type="SAM" id="SignalP"/>
    </source>
</evidence>
<dbReference type="CDD" id="cd16325">
    <property type="entry name" value="LolA"/>
    <property type="match status" value="1"/>
</dbReference>
<evidence type="ECO:0000256" key="1">
    <source>
        <dbReference type="ARBA" id="ARBA00022729"/>
    </source>
</evidence>
<dbReference type="EMBL" id="AYXT01000008">
    <property type="protein sequence ID" value="ETF03567.1"/>
    <property type="molecule type" value="Genomic_DNA"/>
</dbReference>
<dbReference type="Gene3D" id="2.50.20.10">
    <property type="entry name" value="Lipoprotein localisation LolA/LolB/LppX"/>
    <property type="match status" value="1"/>
</dbReference>
<reference evidence="3 4" key="1">
    <citation type="journal article" date="2014" name="Genome Announc.">
        <title>Draft Genome Sequence of Advenella kashmirensis Strain W13003, a Polycyclic Aromatic Hydrocarbon-Degrading Bacterium.</title>
        <authorList>
            <person name="Wang X."/>
            <person name="Jin D."/>
            <person name="Zhou L."/>
            <person name="Wu L."/>
            <person name="An W."/>
            <person name="Zhao L."/>
        </authorList>
    </citation>
    <scope>NUCLEOTIDE SEQUENCE [LARGE SCALE GENOMIC DNA]</scope>
    <source>
        <strain evidence="3 4">W13003</strain>
    </source>
</reference>
<dbReference type="AlphaFoldDB" id="V8QVB5"/>
<feature type="signal peptide" evidence="2">
    <location>
        <begin position="1"/>
        <end position="21"/>
    </location>
</feature>
<evidence type="ECO:0000313" key="4">
    <source>
        <dbReference type="Proteomes" id="UP000018733"/>
    </source>
</evidence>
<dbReference type="HOGENOM" id="CLU_091014_1_0_4"/>
<accession>V8QVB5</accession>
<dbReference type="PATRIC" id="fig|1424334.3.peg.1215"/>
<protein>
    <submittedName>
        <fullName evidence="3">Membrane protein</fullName>
    </submittedName>
</protein>
<sequence length="201" mass="22180">MLSALRFSLLLSLLLCGAAQAFTLQDLQQQLSAHQTVQGDVQQRRFLRSLEQPLISEGTFVMQAQKGLLWETRSPIASLIRITPDGMTQKDSAGNWQPLQQQGAGSQSQIRLFMDLLAGNTRALSGQFDLSLQGDAGDWTLTLGPTSSILKQIFQRIVIRGGQTVNQVTLSETQGDRTEILFSNLRLDQPLPADARHALEH</sequence>
<dbReference type="STRING" id="1424334.W822_06085"/>
<evidence type="ECO:0000313" key="3">
    <source>
        <dbReference type="EMBL" id="ETF03567.1"/>
    </source>
</evidence>
<dbReference type="eggNOG" id="COG2834">
    <property type="taxonomic scope" value="Bacteria"/>
</dbReference>
<proteinExistence type="predicted"/>
<dbReference type="SUPFAM" id="SSF89392">
    <property type="entry name" value="Prokaryotic lipoproteins and lipoprotein localization factors"/>
    <property type="match status" value="1"/>
</dbReference>
<comment type="caution">
    <text evidence="3">The sequence shown here is derived from an EMBL/GenBank/DDBJ whole genome shotgun (WGS) entry which is preliminary data.</text>
</comment>
<dbReference type="Proteomes" id="UP000018733">
    <property type="component" value="Unassembled WGS sequence"/>
</dbReference>
<name>V8QVB5_9BURK</name>
<keyword evidence="1 2" id="KW-0732">Signal</keyword>
<dbReference type="Pfam" id="PF03548">
    <property type="entry name" value="LolA"/>
    <property type="match status" value="1"/>
</dbReference>
<organism evidence="3 4">
    <name type="scientific">Advenella kashmirensis W13003</name>
    <dbReference type="NCBI Taxonomy" id="1424334"/>
    <lineage>
        <taxon>Bacteria</taxon>
        <taxon>Pseudomonadati</taxon>
        <taxon>Pseudomonadota</taxon>
        <taxon>Betaproteobacteria</taxon>
        <taxon>Burkholderiales</taxon>
        <taxon>Alcaligenaceae</taxon>
    </lineage>
</organism>